<comment type="caution">
    <text evidence="1">The sequence shown here is derived from an EMBL/GenBank/DDBJ whole genome shotgun (WGS) entry which is preliminary data.</text>
</comment>
<sequence length="81" mass="9024">MQLADTGVQVLELVPPAVQTPLLSQTEDDRAMPLARFLTEVMTLLTDQPDADEILVERVKFLRFAEAEGRFDDVLAVLSSH</sequence>
<dbReference type="Proteomes" id="UP000321769">
    <property type="component" value="Unassembled WGS sequence"/>
</dbReference>
<protein>
    <submittedName>
        <fullName evidence="1">Uncharacterized protein</fullName>
    </submittedName>
</protein>
<keyword evidence="2" id="KW-1185">Reference proteome</keyword>
<proteinExistence type="predicted"/>
<dbReference type="AlphaFoldDB" id="A0A512HYP1"/>
<evidence type="ECO:0000313" key="1">
    <source>
        <dbReference type="EMBL" id="GEO90500.1"/>
    </source>
</evidence>
<name>A0A512HYP1_9ACTN</name>
<accession>A0A512HYP1</accession>
<dbReference type="EMBL" id="BJZQ01000020">
    <property type="protein sequence ID" value="GEO90500.1"/>
    <property type="molecule type" value="Genomic_DNA"/>
</dbReference>
<gene>
    <name evidence="1" type="ORF">AFL01nite_28270</name>
</gene>
<reference evidence="1 2" key="1">
    <citation type="submission" date="2019-07" db="EMBL/GenBank/DDBJ databases">
        <title>Whole genome shotgun sequence of Aeromicrobium flavum NBRC 107625.</title>
        <authorList>
            <person name="Hosoyama A."/>
            <person name="Uohara A."/>
            <person name="Ohji S."/>
            <person name="Ichikawa N."/>
        </authorList>
    </citation>
    <scope>NUCLEOTIDE SEQUENCE [LARGE SCALE GENOMIC DNA]</scope>
    <source>
        <strain evidence="1 2">NBRC 107625</strain>
    </source>
</reference>
<evidence type="ECO:0000313" key="2">
    <source>
        <dbReference type="Proteomes" id="UP000321769"/>
    </source>
</evidence>
<organism evidence="1 2">
    <name type="scientific">Aeromicrobium flavum</name>
    <dbReference type="NCBI Taxonomy" id="416568"/>
    <lineage>
        <taxon>Bacteria</taxon>
        <taxon>Bacillati</taxon>
        <taxon>Actinomycetota</taxon>
        <taxon>Actinomycetes</taxon>
        <taxon>Propionibacteriales</taxon>
        <taxon>Nocardioidaceae</taxon>
        <taxon>Aeromicrobium</taxon>
    </lineage>
</organism>